<organism evidence="2 3">
    <name type="scientific">Paracerasibacillus soli</name>
    <dbReference type="NCBI Taxonomy" id="480284"/>
    <lineage>
        <taxon>Bacteria</taxon>
        <taxon>Bacillati</taxon>
        <taxon>Bacillota</taxon>
        <taxon>Bacilli</taxon>
        <taxon>Bacillales</taxon>
        <taxon>Bacillaceae</taxon>
        <taxon>Paracerasibacillus</taxon>
    </lineage>
</organism>
<dbReference type="InterPro" id="IPR001387">
    <property type="entry name" value="Cro/C1-type_HTH"/>
</dbReference>
<evidence type="ECO:0000313" key="3">
    <source>
        <dbReference type="Proteomes" id="UP001275315"/>
    </source>
</evidence>
<proteinExistence type="predicted"/>
<dbReference type="InterPro" id="IPR010982">
    <property type="entry name" value="Lambda_DNA-bd_dom_sf"/>
</dbReference>
<dbReference type="EMBL" id="JAWDIQ010000003">
    <property type="protein sequence ID" value="MDY0410591.1"/>
    <property type="molecule type" value="Genomic_DNA"/>
</dbReference>
<dbReference type="SUPFAM" id="SSF47413">
    <property type="entry name" value="lambda repressor-like DNA-binding domains"/>
    <property type="match status" value="1"/>
</dbReference>
<dbReference type="RefSeq" id="WP_320381478.1">
    <property type="nucleotide sequence ID" value="NZ_JAWDIQ010000003.1"/>
</dbReference>
<comment type="caution">
    <text evidence="2">The sequence shown here is derived from an EMBL/GenBank/DDBJ whole genome shotgun (WGS) entry which is preliminary data.</text>
</comment>
<dbReference type="Gene3D" id="1.10.260.40">
    <property type="entry name" value="lambda repressor-like DNA-binding domains"/>
    <property type="match status" value="1"/>
</dbReference>
<sequence length="76" mass="8642">MSVSYNKLWKLLIDRNMNKTQLKNAACVSSNVIAKMGKNEAVSMESITKICKTLECDVGDIMEIIKDDLDRDKEIF</sequence>
<name>A0ABU5CXH2_9BACI</name>
<dbReference type="Pfam" id="PF13443">
    <property type="entry name" value="HTH_26"/>
    <property type="match status" value="1"/>
</dbReference>
<protein>
    <submittedName>
        <fullName evidence="2">Helix-turn-helix transcriptional regulator</fullName>
    </submittedName>
</protein>
<evidence type="ECO:0000259" key="1">
    <source>
        <dbReference type="Pfam" id="PF13443"/>
    </source>
</evidence>
<evidence type="ECO:0000313" key="2">
    <source>
        <dbReference type="EMBL" id="MDY0410591.1"/>
    </source>
</evidence>
<feature type="domain" description="HTH cro/C1-type" evidence="1">
    <location>
        <begin position="7"/>
        <end position="67"/>
    </location>
</feature>
<keyword evidence="3" id="KW-1185">Reference proteome</keyword>
<dbReference type="Proteomes" id="UP001275315">
    <property type="component" value="Unassembled WGS sequence"/>
</dbReference>
<gene>
    <name evidence="2" type="ORF">RWD45_21215</name>
</gene>
<accession>A0ABU5CXH2</accession>
<reference evidence="2 3" key="1">
    <citation type="submission" date="2023-10" db="EMBL/GenBank/DDBJ databases">
        <title>Virgibacillus soli CC-YMP-6 genome.</title>
        <authorList>
            <person name="Miliotis G."/>
            <person name="Sengupta P."/>
            <person name="Hameed A."/>
            <person name="Chuvochina M."/>
            <person name="Mcdonagh F."/>
            <person name="Simpson A.C."/>
            <person name="Singh N.K."/>
            <person name="Rekha P.D."/>
            <person name="Raman K."/>
            <person name="Hugenholtz P."/>
            <person name="Venkateswaran K."/>
        </authorList>
    </citation>
    <scope>NUCLEOTIDE SEQUENCE [LARGE SCALE GENOMIC DNA]</scope>
    <source>
        <strain evidence="2 3">CC-YMP-6</strain>
    </source>
</reference>